<dbReference type="SUPFAM" id="SSF51735">
    <property type="entry name" value="NAD(P)-binding Rossmann-fold domains"/>
    <property type="match status" value="1"/>
</dbReference>
<dbReference type="InterPro" id="IPR020843">
    <property type="entry name" value="ER"/>
</dbReference>
<dbReference type="RefSeq" id="XP_022462923.1">
    <property type="nucleotide sequence ID" value="XM_022611522.1"/>
</dbReference>
<accession>J7RUX6</accession>
<dbReference type="SMART" id="SM00829">
    <property type="entry name" value="PKS_ER"/>
    <property type="match status" value="1"/>
</dbReference>
<evidence type="ECO:0000313" key="3">
    <source>
        <dbReference type="Proteomes" id="UP000006310"/>
    </source>
</evidence>
<dbReference type="Pfam" id="PF08240">
    <property type="entry name" value="ADH_N"/>
    <property type="match status" value="1"/>
</dbReference>
<dbReference type="PANTHER" id="PTHR43482:SF1">
    <property type="entry name" value="PROTEIN AST1-RELATED"/>
    <property type="match status" value="1"/>
</dbReference>
<reference evidence="2 3" key="1">
    <citation type="journal article" date="2011" name="Proc. Natl. Acad. Sci. U.S.A.">
        <title>Evolutionary erosion of yeast sex chromosomes by mating-type switching accidents.</title>
        <authorList>
            <person name="Gordon J.L."/>
            <person name="Armisen D."/>
            <person name="Proux-Wera E."/>
            <person name="Oheigeartaigh S.S."/>
            <person name="Byrne K.P."/>
            <person name="Wolfe K.H."/>
        </authorList>
    </citation>
    <scope>NUCLEOTIDE SEQUENCE [LARGE SCALE GENOMIC DNA]</scope>
    <source>
        <strain evidence="3">ATCC MYA-139 / BCRC 22969 / CBS 8797 / CCRC 22969 / KCTC 17520 / NBRC 10181 / NCYC 3082</strain>
    </source>
</reference>
<sequence>MVGKQSKILDNVTPELQTMTFSHDATAPKEIPTEDGKLHRVARPLRHVKYIPLKALVFTTKDSPLEFTYEKKIKTPISKNKLVVQVSSVGLNPIDMKIKNGYTNTLYGEIGLGREYCGVVADVGSELTSKWHTGDKVMGIYYHPHMGVGALQSSILVDPKDDIIAAQPKNISDDEAAGSLYCLGTAYNILSKLERNKHLRVDSNVLINGGTSSVGLFAIQLLKRHFKLNKRLVIVTSSNGPELLKEQFPDLDRQMIFINYLACRGKSSKPLRKMLKDEQIADYTDGSVVDNEVQLEYKQGKFDIVLDFVGGYDIISHSSSLIHAKGVYVTTVGDYVANYKEDIFNSWDNPSANARKMFGNVIWSFTYLHYHFDSNPKHATKNDWVAKCTDLLNDGTVKCVIDKVYDWRQAKEAFSYMQTQRAQGKIILKVEKF</sequence>
<dbReference type="Proteomes" id="UP000006310">
    <property type="component" value="Chromosome 2"/>
</dbReference>
<evidence type="ECO:0000259" key="1">
    <source>
        <dbReference type="SMART" id="SM00829"/>
    </source>
</evidence>
<dbReference type="Gene3D" id="3.40.50.720">
    <property type="entry name" value="NAD(P)-binding Rossmann-like Domain"/>
    <property type="match status" value="2"/>
</dbReference>
<reference evidence="3" key="2">
    <citation type="submission" date="2012-08" db="EMBL/GenBank/DDBJ databases">
        <title>Genome sequence of Kazachstania naganishii.</title>
        <authorList>
            <person name="Gordon J.L."/>
            <person name="Armisen D."/>
            <person name="Proux-Wera E."/>
            <person name="OhEigeartaigh S.S."/>
            <person name="Byrne K.P."/>
            <person name="Wolfe K.H."/>
        </authorList>
    </citation>
    <scope>NUCLEOTIDE SEQUENCE [LARGE SCALE GENOMIC DNA]</scope>
    <source>
        <strain evidence="3">ATCC MYA-139 / BCRC 22969 / CBS 8797 / CCRC 22969 / KCTC 17520 / NBRC 10181 / NCYC 3082</strain>
    </source>
</reference>
<evidence type="ECO:0000313" key="2">
    <source>
        <dbReference type="EMBL" id="CCK68677.1"/>
    </source>
</evidence>
<dbReference type="InterPro" id="IPR011032">
    <property type="entry name" value="GroES-like_sf"/>
</dbReference>
<dbReference type="OMA" id="RHVKFIP"/>
<dbReference type="FunFam" id="3.90.180.10:FF:000038">
    <property type="entry name" value="Ast1p"/>
    <property type="match status" value="1"/>
</dbReference>
<dbReference type="PANTHER" id="PTHR43482">
    <property type="entry name" value="PROTEIN AST1-RELATED"/>
    <property type="match status" value="1"/>
</dbReference>
<dbReference type="GeneID" id="34524327"/>
<gene>
    <name evidence="2" type="primary">KNAG0B02350</name>
    <name evidence="2" type="ordered locus">KNAG_0B02350</name>
</gene>
<dbReference type="KEGG" id="kng:KNAG_0B02350"/>
<dbReference type="EMBL" id="HE978315">
    <property type="protein sequence ID" value="CCK68677.1"/>
    <property type="molecule type" value="Genomic_DNA"/>
</dbReference>
<keyword evidence="3" id="KW-1185">Reference proteome</keyword>
<feature type="domain" description="Enoyl reductase (ER)" evidence="1">
    <location>
        <begin position="61"/>
        <end position="428"/>
    </location>
</feature>
<dbReference type="AlphaFoldDB" id="J7RUX6"/>
<protein>
    <recommendedName>
        <fullName evidence="1">Enoyl reductase (ER) domain-containing protein</fullName>
    </recommendedName>
</protein>
<dbReference type="SUPFAM" id="SSF50129">
    <property type="entry name" value="GroES-like"/>
    <property type="match status" value="1"/>
</dbReference>
<dbReference type="InterPro" id="IPR052585">
    <property type="entry name" value="Lipid_raft_assoc_Zn_ADH"/>
</dbReference>
<dbReference type="STRING" id="1071383.J7RUX6"/>
<proteinExistence type="predicted"/>
<dbReference type="InterPro" id="IPR013154">
    <property type="entry name" value="ADH-like_N"/>
</dbReference>
<organism evidence="2 3">
    <name type="scientific">Huiozyma naganishii (strain ATCC MYA-139 / BCRC 22969 / CBS 8797 / KCTC 17520 / NBRC 10181 / NCYC 3082 / Yp74L-3)</name>
    <name type="common">Yeast</name>
    <name type="synonym">Kazachstania naganishii</name>
    <dbReference type="NCBI Taxonomy" id="1071383"/>
    <lineage>
        <taxon>Eukaryota</taxon>
        <taxon>Fungi</taxon>
        <taxon>Dikarya</taxon>
        <taxon>Ascomycota</taxon>
        <taxon>Saccharomycotina</taxon>
        <taxon>Saccharomycetes</taxon>
        <taxon>Saccharomycetales</taxon>
        <taxon>Saccharomycetaceae</taxon>
        <taxon>Huiozyma</taxon>
    </lineage>
</organism>
<dbReference type="eggNOG" id="KOG1198">
    <property type="taxonomic scope" value="Eukaryota"/>
</dbReference>
<dbReference type="Pfam" id="PF13602">
    <property type="entry name" value="ADH_zinc_N_2"/>
    <property type="match status" value="1"/>
</dbReference>
<dbReference type="GO" id="GO:0016491">
    <property type="term" value="F:oxidoreductase activity"/>
    <property type="evidence" value="ECO:0007669"/>
    <property type="project" value="InterPro"/>
</dbReference>
<dbReference type="HOGENOM" id="CLU_026673_4_0_1"/>
<name>J7RUX6_HUIN7</name>
<dbReference type="InterPro" id="IPR036291">
    <property type="entry name" value="NAD(P)-bd_dom_sf"/>
</dbReference>
<dbReference type="CDD" id="cd08247">
    <property type="entry name" value="AST1_like"/>
    <property type="match status" value="1"/>
</dbReference>
<dbReference type="OrthoDB" id="201656at2759"/>
<dbReference type="Gene3D" id="3.90.180.10">
    <property type="entry name" value="Medium-chain alcohol dehydrogenases, catalytic domain"/>
    <property type="match status" value="2"/>
</dbReference>